<keyword evidence="7 8" id="KW-0472">Membrane</keyword>
<evidence type="ECO:0000256" key="8">
    <source>
        <dbReference type="SAM" id="Phobius"/>
    </source>
</evidence>
<evidence type="ECO:0000256" key="1">
    <source>
        <dbReference type="ARBA" id="ARBA00004651"/>
    </source>
</evidence>
<keyword evidence="2" id="KW-0813">Transport</keyword>
<evidence type="ECO:0000256" key="2">
    <source>
        <dbReference type="ARBA" id="ARBA00022448"/>
    </source>
</evidence>
<protein>
    <submittedName>
        <fullName evidence="10">PTS sugar transporter subunit IIC</fullName>
    </submittedName>
</protein>
<proteinExistence type="predicted"/>
<sequence>MKIIKKWFNRVFIDGLTGMGLGLFSTLIIGTILNQVGELVGGNIGSYICAFALVAQRLTGVGIGVGVAYKFKESTYVTLSAATAGMIGAYASQITAGTLFNDSGALVLGGPGEPLGAFIAAYVGIELGRLVAGKTKVDLLITPAVTILTGGTVGILVGPTISDFMSWLGSLINWGTVQQPIIMGIVVSVIMGMVLTLPISSAALGVILGLNGIAAGAATIGCCCQMIGFAVSSFRDNGLGGSLAQALGTSMLQVPNIVKRPLIWIPPIVSSAILGPIAIMPIFNMTNNPTGSGMGTSGLVGQIMTYQTMTATEPPALVLIKIAVFHFILPAVITLAVAEGMRKIGYIHKNDMKLDV</sequence>
<feature type="transmembrane region" description="Helical" evidence="8">
    <location>
        <begin position="76"/>
        <end position="95"/>
    </location>
</feature>
<feature type="transmembrane region" description="Helical" evidence="8">
    <location>
        <begin position="316"/>
        <end position="338"/>
    </location>
</feature>
<feature type="transmembrane region" description="Helical" evidence="8">
    <location>
        <begin position="181"/>
        <end position="210"/>
    </location>
</feature>
<reference evidence="10" key="2">
    <citation type="journal article" date="2021" name="PeerJ">
        <title>Extensive microbial diversity within the chicken gut microbiome revealed by metagenomics and culture.</title>
        <authorList>
            <person name="Gilroy R."/>
            <person name="Ravi A."/>
            <person name="Getino M."/>
            <person name="Pursley I."/>
            <person name="Horton D.L."/>
            <person name="Alikhan N.F."/>
            <person name="Baker D."/>
            <person name="Gharbi K."/>
            <person name="Hall N."/>
            <person name="Watson M."/>
            <person name="Adriaenssens E.M."/>
            <person name="Foster-Nyarko E."/>
            <person name="Jarju S."/>
            <person name="Secka A."/>
            <person name="Antonio M."/>
            <person name="Oren A."/>
            <person name="Chaudhuri R.R."/>
            <person name="La Ragione R."/>
            <person name="Hildebrand F."/>
            <person name="Pallen M.J."/>
        </authorList>
    </citation>
    <scope>NUCLEOTIDE SEQUENCE</scope>
    <source>
        <strain evidence="10">CHK187-14744</strain>
    </source>
</reference>
<evidence type="ECO:0000256" key="3">
    <source>
        <dbReference type="ARBA" id="ARBA00022475"/>
    </source>
</evidence>
<dbReference type="AlphaFoldDB" id="A0A9D1HH38"/>
<evidence type="ECO:0000259" key="9">
    <source>
        <dbReference type="Pfam" id="PF13303"/>
    </source>
</evidence>
<reference evidence="10" key="1">
    <citation type="submission" date="2020-10" db="EMBL/GenBank/DDBJ databases">
        <authorList>
            <person name="Gilroy R."/>
        </authorList>
    </citation>
    <scope>NUCLEOTIDE SEQUENCE</scope>
    <source>
        <strain evidence="10">CHK187-14744</strain>
    </source>
</reference>
<feature type="transmembrane region" description="Helical" evidence="8">
    <location>
        <begin position="262"/>
        <end position="283"/>
    </location>
</feature>
<dbReference type="GO" id="GO:0005886">
    <property type="term" value="C:plasma membrane"/>
    <property type="evidence" value="ECO:0007669"/>
    <property type="project" value="UniProtKB-SubCell"/>
</dbReference>
<evidence type="ECO:0000256" key="6">
    <source>
        <dbReference type="ARBA" id="ARBA00022989"/>
    </source>
</evidence>
<feature type="domain" description="Phosphotransferase system EIIC" evidence="9">
    <location>
        <begin position="15"/>
        <end position="354"/>
    </location>
</feature>
<dbReference type="GO" id="GO:0008982">
    <property type="term" value="F:protein-N(PI)-phosphohistidine-sugar phosphotransferase activity"/>
    <property type="evidence" value="ECO:0007669"/>
    <property type="project" value="InterPro"/>
</dbReference>
<dbReference type="EMBL" id="DVLT01000055">
    <property type="protein sequence ID" value="HIU03385.1"/>
    <property type="molecule type" value="Genomic_DNA"/>
</dbReference>
<feature type="transmembrane region" description="Helical" evidence="8">
    <location>
        <begin position="115"/>
        <end position="132"/>
    </location>
</feature>
<evidence type="ECO:0000256" key="4">
    <source>
        <dbReference type="ARBA" id="ARBA00022597"/>
    </source>
</evidence>
<keyword evidence="5 8" id="KW-0812">Transmembrane</keyword>
<comment type="subcellular location">
    <subcellularLocation>
        <location evidence="1">Cell membrane</location>
        <topology evidence="1">Multi-pass membrane protein</topology>
    </subcellularLocation>
</comment>
<dbReference type="Proteomes" id="UP000824164">
    <property type="component" value="Unassembled WGS sequence"/>
</dbReference>
<dbReference type="GO" id="GO:0009401">
    <property type="term" value="P:phosphoenolpyruvate-dependent sugar phosphotransferase system"/>
    <property type="evidence" value="ECO:0007669"/>
    <property type="project" value="InterPro"/>
</dbReference>
<keyword evidence="4 10" id="KW-0762">Sugar transport</keyword>
<organism evidence="10 11">
    <name type="scientific">Candidatus Onthocola gallistercoris</name>
    <dbReference type="NCBI Taxonomy" id="2840876"/>
    <lineage>
        <taxon>Bacteria</taxon>
        <taxon>Bacillati</taxon>
        <taxon>Bacillota</taxon>
        <taxon>Bacilli</taxon>
        <taxon>Candidatus Onthocola</taxon>
    </lineage>
</organism>
<feature type="transmembrane region" description="Helical" evidence="8">
    <location>
        <begin position="44"/>
        <end position="69"/>
    </location>
</feature>
<dbReference type="InterPro" id="IPR003352">
    <property type="entry name" value="PTS_EIIC"/>
</dbReference>
<evidence type="ECO:0000313" key="10">
    <source>
        <dbReference type="EMBL" id="HIU03385.1"/>
    </source>
</evidence>
<evidence type="ECO:0000256" key="5">
    <source>
        <dbReference type="ARBA" id="ARBA00022692"/>
    </source>
</evidence>
<name>A0A9D1HH38_9FIRM</name>
<accession>A0A9D1HH38</accession>
<evidence type="ECO:0000256" key="7">
    <source>
        <dbReference type="ARBA" id="ARBA00023136"/>
    </source>
</evidence>
<dbReference type="Pfam" id="PF13303">
    <property type="entry name" value="PTS_EIIC_2"/>
    <property type="match status" value="1"/>
</dbReference>
<keyword evidence="3" id="KW-1003">Cell membrane</keyword>
<evidence type="ECO:0000313" key="11">
    <source>
        <dbReference type="Proteomes" id="UP000824164"/>
    </source>
</evidence>
<feature type="transmembrane region" description="Helical" evidence="8">
    <location>
        <begin position="139"/>
        <end position="161"/>
    </location>
</feature>
<feature type="transmembrane region" description="Helical" evidence="8">
    <location>
        <begin position="12"/>
        <end position="32"/>
    </location>
</feature>
<comment type="caution">
    <text evidence="10">The sequence shown here is derived from an EMBL/GenBank/DDBJ whole genome shotgun (WGS) entry which is preliminary data.</text>
</comment>
<gene>
    <name evidence="10" type="ORF">IAB63_09045</name>
</gene>
<keyword evidence="6 8" id="KW-1133">Transmembrane helix</keyword>